<reference evidence="1 2" key="1">
    <citation type="submission" date="2024-09" db="EMBL/GenBank/DDBJ databases">
        <authorList>
            <person name="Sun Q."/>
            <person name="Mori K."/>
        </authorList>
    </citation>
    <scope>NUCLEOTIDE SEQUENCE [LARGE SCALE GENOMIC DNA]</scope>
    <source>
        <strain evidence="1 2">CECT 8460</strain>
    </source>
</reference>
<evidence type="ECO:0000313" key="2">
    <source>
        <dbReference type="Proteomes" id="UP001589576"/>
    </source>
</evidence>
<protein>
    <submittedName>
        <fullName evidence="1">Uncharacterized protein</fullName>
    </submittedName>
</protein>
<keyword evidence="2" id="KW-1185">Reference proteome</keyword>
<comment type="caution">
    <text evidence="1">The sequence shown here is derived from an EMBL/GenBank/DDBJ whole genome shotgun (WGS) entry which is preliminary data.</text>
</comment>
<proteinExistence type="predicted"/>
<dbReference type="EMBL" id="JBHMFB010000007">
    <property type="protein sequence ID" value="MFB9088469.1"/>
    <property type="molecule type" value="Genomic_DNA"/>
</dbReference>
<organism evidence="1 2">
    <name type="scientific">Flavobacterium paronense</name>
    <dbReference type="NCBI Taxonomy" id="1392775"/>
    <lineage>
        <taxon>Bacteria</taxon>
        <taxon>Pseudomonadati</taxon>
        <taxon>Bacteroidota</taxon>
        <taxon>Flavobacteriia</taxon>
        <taxon>Flavobacteriales</taxon>
        <taxon>Flavobacteriaceae</taxon>
        <taxon>Flavobacterium</taxon>
    </lineage>
</organism>
<dbReference type="Proteomes" id="UP001589576">
    <property type="component" value="Unassembled WGS sequence"/>
</dbReference>
<sequence>MEKIGIWLLSWYQVTAKYKRGKSMTQRIHILYHFDNNDKVDQVSQ</sequence>
<name>A0ABV5GBI1_9FLAO</name>
<gene>
    <name evidence="1" type="ORF">ACFFUU_02520</name>
</gene>
<dbReference type="RefSeq" id="WP_379691432.1">
    <property type="nucleotide sequence ID" value="NZ_JBHMFB010000007.1"/>
</dbReference>
<accession>A0ABV5GBI1</accession>
<evidence type="ECO:0000313" key="1">
    <source>
        <dbReference type="EMBL" id="MFB9088469.1"/>
    </source>
</evidence>